<reference evidence="1" key="1">
    <citation type="submission" date="2021-10" db="EMBL/GenBank/DDBJ databases">
        <authorList>
            <person name="Piombo E."/>
        </authorList>
    </citation>
    <scope>NUCLEOTIDE SEQUENCE</scope>
</reference>
<dbReference type="Proteomes" id="UP000775872">
    <property type="component" value="Unassembled WGS sequence"/>
</dbReference>
<keyword evidence="2" id="KW-1185">Reference proteome</keyword>
<comment type="caution">
    <text evidence="1">The sequence shown here is derived from an EMBL/GenBank/DDBJ whole genome shotgun (WGS) entry which is preliminary data.</text>
</comment>
<name>A0A9P0EIK2_9HYPO</name>
<evidence type="ECO:0000313" key="1">
    <source>
        <dbReference type="EMBL" id="CAH0050512.1"/>
    </source>
</evidence>
<evidence type="ECO:0000313" key="2">
    <source>
        <dbReference type="Proteomes" id="UP000775872"/>
    </source>
</evidence>
<evidence type="ECO:0008006" key="3">
    <source>
        <dbReference type="Google" id="ProtNLM"/>
    </source>
</evidence>
<gene>
    <name evidence="1" type="ORF">CSOL1703_00002484</name>
</gene>
<organism evidence="1 2">
    <name type="scientific">Clonostachys solani</name>
    <dbReference type="NCBI Taxonomy" id="160281"/>
    <lineage>
        <taxon>Eukaryota</taxon>
        <taxon>Fungi</taxon>
        <taxon>Dikarya</taxon>
        <taxon>Ascomycota</taxon>
        <taxon>Pezizomycotina</taxon>
        <taxon>Sordariomycetes</taxon>
        <taxon>Hypocreomycetidae</taxon>
        <taxon>Hypocreales</taxon>
        <taxon>Bionectriaceae</taxon>
        <taxon>Clonostachys</taxon>
    </lineage>
</organism>
<proteinExistence type="predicted"/>
<sequence>MDSAQMDSAPVDGNIVSLVQTYLDTSFRLEVRETRLSTRIRYGAAGITEFTYEIRLARPTPDRQWCEGGLQTGCEPMPGNMTKLMALVTWWEGAEPQRYGTAISQAASMNLASHALGSGRGPLVPDYYGYAQMGRYGIVLQQAMPGRRVSSVFHRMGNHQVDVLFHDIAGVLRRLQSWRLPDTVTGWGSVTLTDRGEIRSSTAPIRPRQPCTSLEDWLTCSALSRLQLADESRIIDGWRLYGLRNRILNYVRRGIPRLVQALENPDHRVLTHGSLSCTNLLCDERTGQLTAVLGTNRAIVTHPFQEFLSSFLVGSELTILPYDSGPLNLDGDSLRFYDDIFRRALDFHAVMTPRAIRGFRDAFAHQVLTVSILPGHLTQRCEFLGLVPEERRDGERDESAARLNRNLSELGF</sequence>
<dbReference type="SUPFAM" id="SSF56112">
    <property type="entry name" value="Protein kinase-like (PK-like)"/>
    <property type="match status" value="1"/>
</dbReference>
<dbReference type="EMBL" id="CABFOC020000035">
    <property type="protein sequence ID" value="CAH0050512.1"/>
    <property type="molecule type" value="Genomic_DNA"/>
</dbReference>
<dbReference type="InterPro" id="IPR011009">
    <property type="entry name" value="Kinase-like_dom_sf"/>
</dbReference>
<protein>
    <recommendedName>
        <fullName evidence="3">Aminoglycoside phosphotransferase domain-containing protein</fullName>
    </recommendedName>
</protein>
<dbReference type="AlphaFoldDB" id="A0A9P0EIK2"/>
<dbReference type="OrthoDB" id="2831558at2759"/>
<accession>A0A9P0EIK2</accession>